<dbReference type="PANTHER" id="PTHR39081:SF1">
    <property type="entry name" value="MUT7-C RNASE DOMAIN-CONTAINING PROTEIN"/>
    <property type="match status" value="1"/>
</dbReference>
<proteinExistence type="predicted"/>
<dbReference type="PANTHER" id="PTHR39081">
    <property type="entry name" value="MUT7-C DOMAIN-CONTAINING PROTEIN"/>
    <property type="match status" value="1"/>
</dbReference>
<name>A0A1I1WA34_9ACTN</name>
<feature type="domain" description="Ubiquitin Mut7-C" evidence="2">
    <location>
        <begin position="20"/>
        <end position="92"/>
    </location>
</feature>
<feature type="domain" description="Mut7-C RNAse" evidence="1">
    <location>
        <begin position="100"/>
        <end position="240"/>
    </location>
</feature>
<dbReference type="RefSeq" id="WP_092925898.1">
    <property type="nucleotide sequence ID" value="NZ_FOMZ01000005.1"/>
</dbReference>
<dbReference type="AlphaFoldDB" id="A0A1I1WA34"/>
<evidence type="ECO:0008006" key="5">
    <source>
        <dbReference type="Google" id="ProtNLM"/>
    </source>
</evidence>
<accession>A0A1I1WA34</accession>
<protein>
    <recommendedName>
        <fullName evidence="5">Mut7-C RNAse domain-containing protein</fullName>
    </recommendedName>
</protein>
<sequence length="259" mass="28658">MTGTSAANPSRGRTERHAALVRPARELLRFVGPRNRGAPVRVPHDGTATLGHLVQSAGVPLTEVGELLLDGVPAEAGDRPSDGGVVDVAPVRYPERIRNRFVLDVHLGKLARRMRLLGIDTAYRNDATDEELLERAARQRRVLLTRDRGLLRRRALPEGAYVYASDPARQQTEVLARFEPTPRPWTRCVSCNGQLVEVPKAEVAARLEPGTRRCYDEFARCVACGGIYWPGAHSPRLRAVVESALRRAARDDHLVEGPY</sequence>
<dbReference type="Pfam" id="PF01927">
    <property type="entry name" value="Mut7-C"/>
    <property type="match status" value="1"/>
</dbReference>
<reference evidence="4" key="1">
    <citation type="submission" date="2016-10" db="EMBL/GenBank/DDBJ databases">
        <authorList>
            <person name="Varghese N."/>
            <person name="Submissions S."/>
        </authorList>
    </citation>
    <scope>NUCLEOTIDE SEQUENCE [LARGE SCALE GENOMIC DNA]</scope>
    <source>
        <strain evidence="4">DSM 45004</strain>
    </source>
</reference>
<evidence type="ECO:0000313" key="4">
    <source>
        <dbReference type="Proteomes" id="UP000198716"/>
    </source>
</evidence>
<gene>
    <name evidence="3" type="ORF">SAMN04487819_105104</name>
</gene>
<evidence type="ECO:0000313" key="3">
    <source>
        <dbReference type="EMBL" id="SFD91984.1"/>
    </source>
</evidence>
<dbReference type="EMBL" id="FOMZ01000005">
    <property type="protein sequence ID" value="SFD91984.1"/>
    <property type="molecule type" value="Genomic_DNA"/>
</dbReference>
<evidence type="ECO:0000259" key="2">
    <source>
        <dbReference type="Pfam" id="PF14451"/>
    </source>
</evidence>
<organism evidence="3 4">
    <name type="scientific">Actinopolyspora alba</name>
    <dbReference type="NCBI Taxonomy" id="673379"/>
    <lineage>
        <taxon>Bacteria</taxon>
        <taxon>Bacillati</taxon>
        <taxon>Actinomycetota</taxon>
        <taxon>Actinomycetes</taxon>
        <taxon>Actinopolysporales</taxon>
        <taxon>Actinopolysporaceae</taxon>
        <taxon>Actinopolyspora</taxon>
        <taxon>Actinopolyspora alba group</taxon>
    </lineage>
</organism>
<keyword evidence="4" id="KW-1185">Reference proteome</keyword>
<dbReference type="Pfam" id="PF14451">
    <property type="entry name" value="Ub-Mut7C"/>
    <property type="match status" value="1"/>
</dbReference>
<dbReference type="InterPro" id="IPR027798">
    <property type="entry name" value="Ub_Mut7C"/>
</dbReference>
<dbReference type="Proteomes" id="UP000198716">
    <property type="component" value="Unassembled WGS sequence"/>
</dbReference>
<dbReference type="InterPro" id="IPR002782">
    <property type="entry name" value="Mut7-C_RNAse_dom"/>
</dbReference>
<evidence type="ECO:0000259" key="1">
    <source>
        <dbReference type="Pfam" id="PF01927"/>
    </source>
</evidence>